<organism evidence="1 2">
    <name type="scientific">Crepidotus variabilis</name>
    <dbReference type="NCBI Taxonomy" id="179855"/>
    <lineage>
        <taxon>Eukaryota</taxon>
        <taxon>Fungi</taxon>
        <taxon>Dikarya</taxon>
        <taxon>Basidiomycota</taxon>
        <taxon>Agaricomycotina</taxon>
        <taxon>Agaricomycetes</taxon>
        <taxon>Agaricomycetidae</taxon>
        <taxon>Agaricales</taxon>
        <taxon>Agaricineae</taxon>
        <taxon>Crepidotaceae</taxon>
        <taxon>Crepidotus</taxon>
    </lineage>
</organism>
<comment type="caution">
    <text evidence="1">The sequence shown here is derived from an EMBL/GenBank/DDBJ whole genome shotgun (WGS) entry which is preliminary data.</text>
</comment>
<dbReference type="EMBL" id="MU157824">
    <property type="protein sequence ID" value="KAF9535516.1"/>
    <property type="molecule type" value="Genomic_DNA"/>
</dbReference>
<reference evidence="1" key="1">
    <citation type="submission" date="2020-11" db="EMBL/GenBank/DDBJ databases">
        <authorList>
            <consortium name="DOE Joint Genome Institute"/>
            <person name="Ahrendt S."/>
            <person name="Riley R."/>
            <person name="Andreopoulos W."/>
            <person name="Labutti K."/>
            <person name="Pangilinan J."/>
            <person name="Ruiz-Duenas F.J."/>
            <person name="Barrasa J.M."/>
            <person name="Sanchez-Garcia M."/>
            <person name="Camarero S."/>
            <person name="Miyauchi S."/>
            <person name="Serrano A."/>
            <person name="Linde D."/>
            <person name="Babiker R."/>
            <person name="Drula E."/>
            <person name="Ayuso-Fernandez I."/>
            <person name="Pacheco R."/>
            <person name="Padilla G."/>
            <person name="Ferreira P."/>
            <person name="Barriuso J."/>
            <person name="Kellner H."/>
            <person name="Castanera R."/>
            <person name="Alfaro M."/>
            <person name="Ramirez L."/>
            <person name="Pisabarro A.G."/>
            <person name="Kuo A."/>
            <person name="Tritt A."/>
            <person name="Lipzen A."/>
            <person name="He G."/>
            <person name="Yan M."/>
            <person name="Ng V."/>
            <person name="Cullen D."/>
            <person name="Martin F."/>
            <person name="Rosso M.-N."/>
            <person name="Henrissat B."/>
            <person name="Hibbett D."/>
            <person name="Martinez A.T."/>
            <person name="Grigoriev I.V."/>
        </authorList>
    </citation>
    <scope>NUCLEOTIDE SEQUENCE</scope>
    <source>
        <strain evidence="1">CBS 506.95</strain>
    </source>
</reference>
<keyword evidence="2" id="KW-1185">Reference proteome</keyword>
<dbReference type="AlphaFoldDB" id="A0A9P6JWD6"/>
<accession>A0A9P6JWD6</accession>
<gene>
    <name evidence="1" type="ORF">CPB83DRAFT_841895</name>
</gene>
<evidence type="ECO:0000313" key="1">
    <source>
        <dbReference type="EMBL" id="KAF9535516.1"/>
    </source>
</evidence>
<dbReference type="Proteomes" id="UP000807306">
    <property type="component" value="Unassembled WGS sequence"/>
</dbReference>
<proteinExistence type="predicted"/>
<evidence type="ECO:0000313" key="2">
    <source>
        <dbReference type="Proteomes" id="UP000807306"/>
    </source>
</evidence>
<name>A0A9P6JWD6_9AGAR</name>
<sequence>MLTHEYGLLQTTLRPKILLHSWLSFLPSLTFTQRISNDSSSLSTGRRFLFFVTRLSHESYACREFMTLQGKIPI</sequence>
<protein>
    <submittedName>
        <fullName evidence="1">Uncharacterized protein</fullName>
    </submittedName>
</protein>